<dbReference type="InterPro" id="IPR036388">
    <property type="entry name" value="WH-like_DNA-bd_sf"/>
</dbReference>
<dbReference type="Proteomes" id="UP000267223">
    <property type="component" value="Unassembled WGS sequence"/>
</dbReference>
<dbReference type="Gene3D" id="1.10.1740.10">
    <property type="match status" value="1"/>
</dbReference>
<gene>
    <name evidence="6" type="ORF">EFY79_16730</name>
</gene>
<dbReference type="RefSeq" id="WP_123121876.1">
    <property type="nucleotide sequence ID" value="NZ_RJJR01000014.1"/>
</dbReference>
<evidence type="ECO:0000259" key="5">
    <source>
        <dbReference type="PROSITE" id="PS00622"/>
    </source>
</evidence>
<proteinExistence type="inferred from homology"/>
<reference evidence="6 7" key="1">
    <citation type="submission" date="2018-11" db="EMBL/GenBank/DDBJ databases">
        <title>Draft genome sequence of Ferruginibacter sp. BO-59.</title>
        <authorList>
            <person name="Im W.T."/>
        </authorList>
    </citation>
    <scope>NUCLEOTIDE SEQUENCE [LARGE SCALE GENOMIC DNA]</scope>
    <source>
        <strain evidence="6 7">BO-59</strain>
    </source>
</reference>
<evidence type="ECO:0000256" key="4">
    <source>
        <dbReference type="ARBA" id="ARBA00023163"/>
    </source>
</evidence>
<dbReference type="Gene3D" id="1.10.10.10">
    <property type="entry name" value="Winged helix-like DNA-binding domain superfamily/Winged helix DNA-binding domain"/>
    <property type="match status" value="1"/>
</dbReference>
<evidence type="ECO:0000256" key="2">
    <source>
        <dbReference type="ARBA" id="ARBA00023015"/>
    </source>
</evidence>
<dbReference type="PANTHER" id="PTHR43133:SF45">
    <property type="entry name" value="RNA POLYMERASE ECF-TYPE SIGMA FACTOR"/>
    <property type="match status" value="1"/>
</dbReference>
<dbReference type="OrthoDB" id="9780326at2"/>
<dbReference type="InterPro" id="IPR000792">
    <property type="entry name" value="Tscrpt_reg_LuxR_C"/>
</dbReference>
<dbReference type="InterPro" id="IPR013325">
    <property type="entry name" value="RNA_pol_sigma_r2"/>
</dbReference>
<dbReference type="InterPro" id="IPR013249">
    <property type="entry name" value="RNA_pol_sigma70_r4_t2"/>
</dbReference>
<sequence>MEKEFLALVHDYQNIIYKICRLYRDNKEDQEDLFQEIVYQLWKSYPAFKRESKVSSWMYRIALNTAIAIYRKSKISVDYYQEFPEHLHLSDEKSISENEERLFWALRKLNDSEKAVISLYLEDFNYHEIAAITGLSESNVGVRLNRIKNKLKQILK</sequence>
<evidence type="ECO:0000256" key="1">
    <source>
        <dbReference type="ARBA" id="ARBA00010641"/>
    </source>
</evidence>
<dbReference type="InterPro" id="IPR013324">
    <property type="entry name" value="RNA_pol_sigma_r3/r4-like"/>
</dbReference>
<dbReference type="SUPFAM" id="SSF88659">
    <property type="entry name" value="Sigma3 and sigma4 domains of RNA polymerase sigma factors"/>
    <property type="match status" value="1"/>
</dbReference>
<dbReference type="NCBIfam" id="TIGR02937">
    <property type="entry name" value="sigma70-ECF"/>
    <property type="match status" value="1"/>
</dbReference>
<evidence type="ECO:0000313" key="7">
    <source>
        <dbReference type="Proteomes" id="UP000267223"/>
    </source>
</evidence>
<dbReference type="SUPFAM" id="SSF88946">
    <property type="entry name" value="Sigma2 domain of RNA polymerase sigma factors"/>
    <property type="match status" value="1"/>
</dbReference>
<comment type="caution">
    <text evidence="6">The sequence shown here is derived from an EMBL/GenBank/DDBJ whole genome shotgun (WGS) entry which is preliminary data.</text>
</comment>
<dbReference type="GO" id="GO:0016987">
    <property type="term" value="F:sigma factor activity"/>
    <property type="evidence" value="ECO:0007669"/>
    <property type="project" value="UniProtKB-KW"/>
</dbReference>
<dbReference type="Pfam" id="PF08281">
    <property type="entry name" value="Sigma70_r4_2"/>
    <property type="match status" value="1"/>
</dbReference>
<dbReference type="CDD" id="cd06171">
    <property type="entry name" value="Sigma70_r4"/>
    <property type="match status" value="1"/>
</dbReference>
<dbReference type="GO" id="GO:0006352">
    <property type="term" value="P:DNA-templated transcription initiation"/>
    <property type="evidence" value="ECO:0007669"/>
    <property type="project" value="InterPro"/>
</dbReference>
<dbReference type="EMBL" id="RJJR01000014">
    <property type="protein sequence ID" value="RNI34335.1"/>
    <property type="molecule type" value="Genomic_DNA"/>
</dbReference>
<dbReference type="InterPro" id="IPR007627">
    <property type="entry name" value="RNA_pol_sigma70_r2"/>
</dbReference>
<dbReference type="AlphaFoldDB" id="A0A3M9NAC1"/>
<protein>
    <submittedName>
        <fullName evidence="6">Sigma-70 family RNA polymerase sigma factor</fullName>
    </submittedName>
</protein>
<dbReference type="InterPro" id="IPR014284">
    <property type="entry name" value="RNA_pol_sigma-70_dom"/>
</dbReference>
<accession>A0A3M9NAC1</accession>
<evidence type="ECO:0000256" key="3">
    <source>
        <dbReference type="ARBA" id="ARBA00023082"/>
    </source>
</evidence>
<comment type="similarity">
    <text evidence="1">Belongs to the sigma-70 factor family. ECF subfamily.</text>
</comment>
<keyword evidence="3" id="KW-0731">Sigma factor</keyword>
<organism evidence="6 7">
    <name type="scientific">Hanamia caeni</name>
    <dbReference type="NCBI Taxonomy" id="2294116"/>
    <lineage>
        <taxon>Bacteria</taxon>
        <taxon>Pseudomonadati</taxon>
        <taxon>Bacteroidota</taxon>
        <taxon>Chitinophagia</taxon>
        <taxon>Chitinophagales</taxon>
        <taxon>Chitinophagaceae</taxon>
        <taxon>Hanamia</taxon>
    </lineage>
</organism>
<keyword evidence="7" id="KW-1185">Reference proteome</keyword>
<evidence type="ECO:0000313" key="6">
    <source>
        <dbReference type="EMBL" id="RNI34335.1"/>
    </source>
</evidence>
<feature type="domain" description="HTH luxR-type" evidence="5">
    <location>
        <begin position="123"/>
        <end position="150"/>
    </location>
</feature>
<dbReference type="GO" id="GO:0003677">
    <property type="term" value="F:DNA binding"/>
    <property type="evidence" value="ECO:0007669"/>
    <property type="project" value="InterPro"/>
</dbReference>
<keyword evidence="2" id="KW-0805">Transcription regulation</keyword>
<name>A0A3M9NAC1_9BACT</name>
<keyword evidence="4" id="KW-0804">Transcription</keyword>
<dbReference type="PROSITE" id="PS00622">
    <property type="entry name" value="HTH_LUXR_1"/>
    <property type="match status" value="1"/>
</dbReference>
<dbReference type="Pfam" id="PF04542">
    <property type="entry name" value="Sigma70_r2"/>
    <property type="match status" value="1"/>
</dbReference>
<dbReference type="InterPro" id="IPR039425">
    <property type="entry name" value="RNA_pol_sigma-70-like"/>
</dbReference>
<dbReference type="PANTHER" id="PTHR43133">
    <property type="entry name" value="RNA POLYMERASE ECF-TYPE SIGMA FACTO"/>
    <property type="match status" value="1"/>
</dbReference>